<evidence type="ECO:0000259" key="3">
    <source>
        <dbReference type="Pfam" id="PF00487"/>
    </source>
</evidence>
<dbReference type="GO" id="GO:0006629">
    <property type="term" value="P:lipid metabolic process"/>
    <property type="evidence" value="ECO:0007669"/>
    <property type="project" value="InterPro"/>
</dbReference>
<feature type="compositionally biased region" description="Low complexity" evidence="1">
    <location>
        <begin position="362"/>
        <end position="377"/>
    </location>
</feature>
<dbReference type="Pfam" id="PF00487">
    <property type="entry name" value="FA_desaturase"/>
    <property type="match status" value="1"/>
</dbReference>
<keyword evidence="5" id="KW-1185">Reference proteome</keyword>
<dbReference type="Proteomes" id="UP000273405">
    <property type="component" value="Unassembled WGS sequence"/>
</dbReference>
<feature type="region of interest" description="Disordered" evidence="1">
    <location>
        <begin position="352"/>
        <end position="377"/>
    </location>
</feature>
<accession>A0A3A8NKA9</accession>
<gene>
    <name evidence="4" type="ORF">D7X12_12365</name>
</gene>
<reference evidence="5" key="1">
    <citation type="submission" date="2018-09" db="EMBL/GenBank/DDBJ databases">
        <authorList>
            <person name="Livingstone P.G."/>
            <person name="Whitworth D.E."/>
        </authorList>
    </citation>
    <scope>NUCLEOTIDE SEQUENCE [LARGE SCALE GENOMIC DNA]</scope>
    <source>
        <strain evidence="5">CA040B</strain>
    </source>
</reference>
<proteinExistence type="predicted"/>
<sequence>MRQPESSAVERTPEGGREWPVLGAQASHLLPKEAWQEVRALHKVRPWRSVLLYATVYAAIALAFAAEAYFHHPLVTLLAIVFIAGRQHSLYILNHDASHYGLFRSHKVNAAVGTTLSNLVMFHHPEAWSFIQWRRVHLLHHRNLFTPEDPNWLGRQLRGDTVRPYAPGRLVWTCIKAGLLTFLEFFKGRQDYVPPKGDGAIKWRDNHLRTLFLPFRDDPEMERERRIKLVFFAVVLGGVAYFGLWRPFLLLWLLPMYTVYPMILTLMDLTEHRWTQESEDLNVSARSTRLGLLPRVLISYLPRTLHREHHVFPGVAAVDLPKLSMLLCNAGLSPEPAKGMQALFQELARGSTEGGGAAWSGAPSEPSAAVAEPSSPR</sequence>
<feature type="transmembrane region" description="Helical" evidence="2">
    <location>
        <begin position="50"/>
        <end position="70"/>
    </location>
</feature>
<comment type="caution">
    <text evidence="4">The sequence shown here is derived from an EMBL/GenBank/DDBJ whole genome shotgun (WGS) entry which is preliminary data.</text>
</comment>
<evidence type="ECO:0000313" key="4">
    <source>
        <dbReference type="EMBL" id="RKH43790.1"/>
    </source>
</evidence>
<dbReference type="AlphaFoldDB" id="A0A3A8NKA9"/>
<evidence type="ECO:0000256" key="2">
    <source>
        <dbReference type="SAM" id="Phobius"/>
    </source>
</evidence>
<keyword evidence="2" id="KW-0472">Membrane</keyword>
<feature type="domain" description="Fatty acid desaturase" evidence="3">
    <location>
        <begin position="73"/>
        <end position="324"/>
    </location>
</feature>
<keyword evidence="2" id="KW-1133">Transmembrane helix</keyword>
<evidence type="ECO:0000256" key="1">
    <source>
        <dbReference type="SAM" id="MobiDB-lite"/>
    </source>
</evidence>
<protein>
    <recommendedName>
        <fullName evidence="3">Fatty acid desaturase domain-containing protein</fullName>
    </recommendedName>
</protein>
<dbReference type="EMBL" id="RAWG01000061">
    <property type="protein sequence ID" value="RKH43790.1"/>
    <property type="molecule type" value="Genomic_DNA"/>
</dbReference>
<organism evidence="4 5">
    <name type="scientific">Corallococcus sicarius</name>
    <dbReference type="NCBI Taxonomy" id="2316726"/>
    <lineage>
        <taxon>Bacteria</taxon>
        <taxon>Pseudomonadati</taxon>
        <taxon>Myxococcota</taxon>
        <taxon>Myxococcia</taxon>
        <taxon>Myxococcales</taxon>
        <taxon>Cystobacterineae</taxon>
        <taxon>Myxococcaceae</taxon>
        <taxon>Corallococcus</taxon>
    </lineage>
</organism>
<dbReference type="InterPro" id="IPR005804">
    <property type="entry name" value="FA_desaturase_dom"/>
</dbReference>
<evidence type="ECO:0000313" key="5">
    <source>
        <dbReference type="Proteomes" id="UP000273405"/>
    </source>
</evidence>
<keyword evidence="2" id="KW-0812">Transmembrane</keyword>
<name>A0A3A8NKA9_9BACT</name>
<feature type="transmembrane region" description="Helical" evidence="2">
    <location>
        <begin position="226"/>
        <end position="244"/>
    </location>
</feature>
<feature type="transmembrane region" description="Helical" evidence="2">
    <location>
        <begin position="76"/>
        <end position="94"/>
    </location>
</feature>